<reference evidence="1 2" key="1">
    <citation type="journal article" date="2021" name="Int. J. Syst. Evol. Microbiol.">
        <title>Amazonocrinis nigriterrae gen. nov., sp. nov., Atlanticothrix silvestris gen. nov., sp. nov. and Dendronalium phyllosphericum gen. nov., sp. nov., nostocacean cyanobacteria from Brazilian environments.</title>
        <authorList>
            <person name="Alvarenga D.O."/>
            <person name="Andreote A.P.D."/>
            <person name="Branco L.H.Z."/>
            <person name="Delbaje E."/>
            <person name="Cruz R.B."/>
            <person name="Varani A.M."/>
            <person name="Fiore M.F."/>
        </authorList>
    </citation>
    <scope>NUCLEOTIDE SEQUENCE [LARGE SCALE GENOMIC DNA]</scope>
    <source>
        <strain evidence="1 2">CENA369</strain>
    </source>
</reference>
<sequence>MVNPIQSVDLDTTIAALQKDPTTIQSNDAFAIIDAWQQKLEGNDISEDLGELKQAIQSGDTAAVSRILTDLGEDTKAVAADLPANISAKVQQIGSLLERAGRKAK</sequence>
<gene>
    <name evidence="1" type="ORF">I8752_20275</name>
</gene>
<dbReference type="AlphaFoldDB" id="A0A8J7LFK2"/>
<name>A0A8J7LFK2_9NOST</name>
<protein>
    <submittedName>
        <fullName evidence="1">Uncharacterized protein</fullName>
    </submittedName>
</protein>
<dbReference type="RefSeq" id="WP_214434097.1">
    <property type="nucleotide sequence ID" value="NZ_CAWPUQ010000029.1"/>
</dbReference>
<keyword evidence="2" id="KW-1185">Reference proteome</keyword>
<organism evidence="1 2">
    <name type="scientific">Dendronalium phyllosphericum CENA369</name>
    <dbReference type="NCBI Taxonomy" id="1725256"/>
    <lineage>
        <taxon>Bacteria</taxon>
        <taxon>Bacillati</taxon>
        <taxon>Cyanobacteriota</taxon>
        <taxon>Cyanophyceae</taxon>
        <taxon>Nostocales</taxon>
        <taxon>Nostocaceae</taxon>
        <taxon>Dendronalium</taxon>
        <taxon>Dendronalium phyllosphericum</taxon>
    </lineage>
</organism>
<accession>A0A8J7LFK2</accession>
<comment type="caution">
    <text evidence="1">The sequence shown here is derived from an EMBL/GenBank/DDBJ whole genome shotgun (WGS) entry which is preliminary data.</text>
</comment>
<dbReference type="Proteomes" id="UP000662314">
    <property type="component" value="Unassembled WGS sequence"/>
</dbReference>
<evidence type="ECO:0000313" key="2">
    <source>
        <dbReference type="Proteomes" id="UP000662314"/>
    </source>
</evidence>
<evidence type="ECO:0000313" key="1">
    <source>
        <dbReference type="EMBL" id="MBH8575306.1"/>
    </source>
</evidence>
<proteinExistence type="predicted"/>
<dbReference type="EMBL" id="JAECZA010000124">
    <property type="protein sequence ID" value="MBH8575306.1"/>
    <property type="molecule type" value="Genomic_DNA"/>
</dbReference>